<dbReference type="EMBL" id="QURR01000021">
    <property type="protein sequence ID" value="RGE42976.1"/>
    <property type="molecule type" value="Genomic_DNA"/>
</dbReference>
<evidence type="ECO:0000256" key="3">
    <source>
        <dbReference type="SAM" id="SignalP"/>
    </source>
</evidence>
<dbReference type="Gene3D" id="3.30.1450.10">
    <property type="match status" value="1"/>
</dbReference>
<dbReference type="Proteomes" id="UP000261948">
    <property type="component" value="Unassembled WGS sequence"/>
</dbReference>
<evidence type="ECO:0000256" key="1">
    <source>
        <dbReference type="ARBA" id="ARBA00022729"/>
    </source>
</evidence>
<keyword evidence="2" id="KW-0472">Membrane</keyword>
<dbReference type="GO" id="GO:0019867">
    <property type="term" value="C:outer membrane"/>
    <property type="evidence" value="ECO:0007669"/>
    <property type="project" value="InterPro"/>
</dbReference>
<feature type="chain" id="PRO_5016918964" evidence="3">
    <location>
        <begin position="29"/>
        <end position="151"/>
    </location>
</feature>
<feature type="domain" description="Outer membrane protein assembly factor BamE" evidence="4">
    <location>
        <begin position="67"/>
        <end position="131"/>
    </location>
</feature>
<gene>
    <name evidence="5" type="primary">bamE</name>
    <name evidence="5" type="ORF">DZC30_16120</name>
</gene>
<proteinExistence type="predicted"/>
<keyword evidence="6" id="KW-1185">Reference proteome</keyword>
<evidence type="ECO:0000313" key="5">
    <source>
        <dbReference type="EMBL" id="RGE42976.1"/>
    </source>
</evidence>
<organism evidence="5 6">
    <name type="scientific">Comamonas testosteroni</name>
    <name type="common">Pseudomonas testosteroni</name>
    <dbReference type="NCBI Taxonomy" id="285"/>
    <lineage>
        <taxon>Bacteria</taxon>
        <taxon>Pseudomonadati</taxon>
        <taxon>Pseudomonadota</taxon>
        <taxon>Betaproteobacteria</taxon>
        <taxon>Burkholderiales</taxon>
        <taxon>Comamonadaceae</taxon>
        <taxon>Comamonas</taxon>
    </lineage>
</organism>
<feature type="signal peptide" evidence="3">
    <location>
        <begin position="1"/>
        <end position="28"/>
    </location>
</feature>
<dbReference type="InterPro" id="IPR037873">
    <property type="entry name" value="BamE-like"/>
</dbReference>
<dbReference type="AlphaFoldDB" id="A0A373FFR1"/>
<dbReference type="InterPro" id="IPR007450">
    <property type="entry name" value="BamE_dom"/>
</dbReference>
<name>A0A373FFR1_COMTE</name>
<protein>
    <submittedName>
        <fullName evidence="5">Outer membrane protein assembly factor BamE</fullName>
    </submittedName>
</protein>
<dbReference type="Pfam" id="PF04355">
    <property type="entry name" value="BamE"/>
    <property type="match status" value="1"/>
</dbReference>
<sequence>MKKTFNLKSLAALLLGGASLVAASAALAWHHNPIDKISNPDKLEYTDVRVGWPDFNEPFVRDGIVSKPEGFRQVQAGMTARQIQVMLGQPLKQTQGSRGLEWDYNFKFLMPQSQNYLVCQYKVVFEGDQAEKVRESVWRRHQCLDLVQPKG</sequence>
<evidence type="ECO:0000259" key="4">
    <source>
        <dbReference type="Pfam" id="PF04355"/>
    </source>
</evidence>
<dbReference type="OrthoDB" id="8851075at2"/>
<evidence type="ECO:0000256" key="2">
    <source>
        <dbReference type="ARBA" id="ARBA00023136"/>
    </source>
</evidence>
<evidence type="ECO:0000313" key="6">
    <source>
        <dbReference type="Proteomes" id="UP000261948"/>
    </source>
</evidence>
<accession>A0A373FFR1</accession>
<keyword evidence="1 3" id="KW-0732">Signal</keyword>
<reference evidence="5 6" key="1">
    <citation type="submission" date="2018-08" db="EMBL/GenBank/DDBJ databases">
        <title>Comamonas testosteroni strain SWCO2.</title>
        <authorList>
            <person name="Jiang N."/>
            <person name="Zhang X.Z."/>
        </authorList>
    </citation>
    <scope>NUCLEOTIDE SEQUENCE [LARGE SCALE GENOMIC DNA]</scope>
    <source>
        <strain evidence="5 6">SWCO2</strain>
    </source>
</reference>
<comment type="caution">
    <text evidence="5">The sequence shown here is derived from an EMBL/GenBank/DDBJ whole genome shotgun (WGS) entry which is preliminary data.</text>
</comment>